<protein>
    <recommendedName>
        <fullName evidence="4">Protein kinase domain-containing protein</fullName>
    </recommendedName>
</protein>
<proteinExistence type="predicted"/>
<keyword evidence="3" id="KW-0067">ATP-binding</keyword>
<evidence type="ECO:0000259" key="4">
    <source>
        <dbReference type="PROSITE" id="PS50011"/>
    </source>
</evidence>
<dbReference type="InterPro" id="IPR011009">
    <property type="entry name" value="Kinase-like_dom_sf"/>
</dbReference>
<reference evidence="5 6" key="1">
    <citation type="journal article" date="2024" name="Commun. Biol.">
        <title>Comparative genomic analysis of thermophilic fungi reveals convergent evolutionary adaptations and gene losses.</title>
        <authorList>
            <person name="Steindorff A.S."/>
            <person name="Aguilar-Pontes M.V."/>
            <person name="Robinson A.J."/>
            <person name="Andreopoulos B."/>
            <person name="LaButti K."/>
            <person name="Kuo A."/>
            <person name="Mondo S."/>
            <person name="Riley R."/>
            <person name="Otillar R."/>
            <person name="Haridas S."/>
            <person name="Lipzen A."/>
            <person name="Grimwood J."/>
            <person name="Schmutz J."/>
            <person name="Clum A."/>
            <person name="Reid I.D."/>
            <person name="Moisan M.C."/>
            <person name="Butler G."/>
            <person name="Nguyen T.T.M."/>
            <person name="Dewar K."/>
            <person name="Conant G."/>
            <person name="Drula E."/>
            <person name="Henrissat B."/>
            <person name="Hansel C."/>
            <person name="Singer S."/>
            <person name="Hutchinson M.I."/>
            <person name="de Vries R.P."/>
            <person name="Natvig D.O."/>
            <person name="Powell A.J."/>
            <person name="Tsang A."/>
            <person name="Grigoriev I.V."/>
        </authorList>
    </citation>
    <scope>NUCLEOTIDE SEQUENCE [LARGE SCALE GENOMIC DNA]</scope>
    <source>
        <strain evidence="5 6">CBS 494.80</strain>
    </source>
</reference>
<evidence type="ECO:0000256" key="3">
    <source>
        <dbReference type="ARBA" id="ARBA00022840"/>
    </source>
</evidence>
<keyword evidence="1" id="KW-0418">Kinase</keyword>
<dbReference type="Gene3D" id="1.10.510.10">
    <property type="entry name" value="Transferase(Phosphotransferase) domain 1"/>
    <property type="match status" value="1"/>
</dbReference>
<keyword evidence="2" id="KW-0547">Nucleotide-binding</keyword>
<dbReference type="PROSITE" id="PS50011">
    <property type="entry name" value="PROTEIN_KINASE_DOM"/>
    <property type="match status" value="1"/>
</dbReference>
<gene>
    <name evidence="5" type="ORF">VTL71DRAFT_14750</name>
</gene>
<name>A0ABR4CJC9_9HELO</name>
<dbReference type="PANTHER" id="PTHR24055">
    <property type="entry name" value="MITOGEN-ACTIVATED PROTEIN KINASE"/>
    <property type="match status" value="1"/>
</dbReference>
<organism evidence="5 6">
    <name type="scientific">Oculimacula yallundae</name>
    <dbReference type="NCBI Taxonomy" id="86028"/>
    <lineage>
        <taxon>Eukaryota</taxon>
        <taxon>Fungi</taxon>
        <taxon>Dikarya</taxon>
        <taxon>Ascomycota</taxon>
        <taxon>Pezizomycotina</taxon>
        <taxon>Leotiomycetes</taxon>
        <taxon>Helotiales</taxon>
        <taxon>Ploettnerulaceae</taxon>
        <taxon>Oculimacula</taxon>
    </lineage>
</organism>
<comment type="caution">
    <text evidence="5">The sequence shown here is derived from an EMBL/GenBank/DDBJ whole genome shotgun (WGS) entry which is preliminary data.</text>
</comment>
<keyword evidence="1" id="KW-0808">Transferase</keyword>
<dbReference type="SMART" id="SM00220">
    <property type="entry name" value="S_TKc"/>
    <property type="match status" value="1"/>
</dbReference>
<dbReference type="EMBL" id="JAZHXI010000007">
    <property type="protein sequence ID" value="KAL2070070.1"/>
    <property type="molecule type" value="Genomic_DNA"/>
</dbReference>
<feature type="domain" description="Protein kinase" evidence="4">
    <location>
        <begin position="1"/>
        <end position="335"/>
    </location>
</feature>
<evidence type="ECO:0000256" key="2">
    <source>
        <dbReference type="ARBA" id="ARBA00022741"/>
    </source>
</evidence>
<dbReference type="InterPro" id="IPR000719">
    <property type="entry name" value="Prot_kinase_dom"/>
</dbReference>
<evidence type="ECO:0000313" key="6">
    <source>
        <dbReference type="Proteomes" id="UP001595075"/>
    </source>
</evidence>
<evidence type="ECO:0000313" key="5">
    <source>
        <dbReference type="EMBL" id="KAL2070070.1"/>
    </source>
</evidence>
<dbReference type="InterPro" id="IPR050117">
    <property type="entry name" value="MAPK"/>
</dbReference>
<keyword evidence="1" id="KW-0723">Serine/threonine-protein kinase</keyword>
<accession>A0ABR4CJC9</accession>
<dbReference type="Pfam" id="PF00069">
    <property type="entry name" value="Pkinase"/>
    <property type="match status" value="1"/>
</dbReference>
<dbReference type="SUPFAM" id="SSF56112">
    <property type="entry name" value="Protein kinase-like (PK-like)"/>
    <property type="match status" value="1"/>
</dbReference>
<dbReference type="Proteomes" id="UP001595075">
    <property type="component" value="Unassembled WGS sequence"/>
</dbReference>
<evidence type="ECO:0000256" key="1">
    <source>
        <dbReference type="ARBA" id="ARBA00022527"/>
    </source>
</evidence>
<dbReference type="Gene3D" id="3.30.200.20">
    <property type="entry name" value="Phosphorylase Kinase, domain 1"/>
    <property type="match status" value="1"/>
</dbReference>
<sequence>MTLSIGQVLRGSAASYRITKVLKHPIVYQAQILPVEQNHVSQVPKLVAIKHFIEDANRTQYKRELRNYSFESIANSPFIRSMIDTIGHDQKASENPSRPQCMVFEWMDTDLWQLPSQPFRTGSELPRIVARSLLEALAILEDEGGVHTDVNPNNVFLSDINSTAPVVKLGDLGNLMSAGPMLKVRFQGVVIRAPEVWIDLPITPKADVWSLGVTLAHWLAGRTIFGTADKVVEDHVNSWCIAKLMRLVGPIPKPESSKEEIVDEFALAEYFENESFVHPGTGAEQKFMTVGTIRQELEKVKGPIDPQCIEFVERLLTVAVDKRPSAREALQHPWLKGEEEADSDWSID</sequence>
<keyword evidence="6" id="KW-1185">Reference proteome</keyword>